<sequence length="455" mass="51681">MRIVFVFLCVFGVVFAEETRIFPESPRSVENVQDTQNQKEQNLDSKAFGIPNTIVENTESKTNSASQTLLPNVVIEDDVESKNTLEIPKTQDSTIDDSLIPSNPTLNAISSNTASKSFLVKNIYLEALTPLMDILYVEQVVALEFKMLVFTQYSTIDTEFIFEDSALKNSVEVLNPKQDWVLNAEDSSLRNTFYLKIKQSQFAIPNVKVSVHTIDGLVSESLAGSVGRAIKLERKGAYSQVLAQDLQILETKITSYDSTQNLAVFQLQSTMGNLFDFKLENYEQQGIESKSGDYKQAVAFYYVIVPKTLNTISFDYFNTQTSKYQTLQVPNIASEDRVSTQSDIKPKNNYQFFQISLMIFFALVFFGLYVYKRKIIFILLAVFALMFLLYFLTLKSEVTIKANVALRIQPTFNSTIFLVTQGATQAEILGTRNNYYKVILEDERIGWIKKDDIQN</sequence>
<organism evidence="2 3">
    <name type="scientific">Helicobacter turcicus</name>
    <dbReference type="NCBI Taxonomy" id="2867412"/>
    <lineage>
        <taxon>Bacteria</taxon>
        <taxon>Pseudomonadati</taxon>
        <taxon>Campylobacterota</taxon>
        <taxon>Epsilonproteobacteria</taxon>
        <taxon>Campylobacterales</taxon>
        <taxon>Helicobacteraceae</taxon>
        <taxon>Helicobacter</taxon>
    </lineage>
</organism>
<evidence type="ECO:0000256" key="1">
    <source>
        <dbReference type="SAM" id="Phobius"/>
    </source>
</evidence>
<accession>A0ABS7JLB5</accession>
<proteinExistence type="predicted"/>
<evidence type="ECO:0000313" key="3">
    <source>
        <dbReference type="Proteomes" id="UP000700059"/>
    </source>
</evidence>
<dbReference type="Proteomes" id="UP000700059">
    <property type="component" value="Unassembled WGS sequence"/>
</dbReference>
<dbReference type="EMBL" id="JAIGYQ010000002">
    <property type="protein sequence ID" value="MBX7490190.1"/>
    <property type="molecule type" value="Genomic_DNA"/>
</dbReference>
<feature type="transmembrane region" description="Helical" evidence="1">
    <location>
        <begin position="352"/>
        <end position="371"/>
    </location>
</feature>
<keyword evidence="3" id="KW-1185">Reference proteome</keyword>
<dbReference type="RefSeq" id="WP_221531626.1">
    <property type="nucleotide sequence ID" value="NZ_JAIGYP010000002.1"/>
</dbReference>
<gene>
    <name evidence="2" type="ORF">K4G57_01680</name>
</gene>
<feature type="transmembrane region" description="Helical" evidence="1">
    <location>
        <begin position="376"/>
        <end position="394"/>
    </location>
</feature>
<keyword evidence="1" id="KW-0812">Transmembrane</keyword>
<evidence type="ECO:0000313" key="2">
    <source>
        <dbReference type="EMBL" id="MBX7490190.1"/>
    </source>
</evidence>
<name>A0ABS7JLB5_9HELI</name>
<keyword evidence="1" id="KW-1133">Transmembrane helix</keyword>
<dbReference type="Gene3D" id="2.30.30.40">
    <property type="entry name" value="SH3 Domains"/>
    <property type="match status" value="1"/>
</dbReference>
<comment type="caution">
    <text evidence="2">The sequence shown here is derived from an EMBL/GenBank/DDBJ whole genome shotgun (WGS) entry which is preliminary data.</text>
</comment>
<reference evidence="2 3" key="1">
    <citation type="submission" date="2021-08" db="EMBL/GenBank/DDBJ databases">
        <title>Helicobacter spp. isolated from feces of Anatolian Ground Squirrel (Spermophilus xanthoprymnus) in Turkey.</title>
        <authorList>
            <person name="Aydin F."/>
            <person name="Abay S."/>
            <person name="Kayman T."/>
            <person name="Karakaya E."/>
            <person name="Saticioglu I.B."/>
        </authorList>
    </citation>
    <scope>NUCLEOTIDE SEQUENCE [LARGE SCALE GENOMIC DNA]</scope>
    <source>
        <strain evidence="2 3">Faydin-H70</strain>
    </source>
</reference>
<protein>
    <submittedName>
        <fullName evidence="2">SH3 domain-containing protein</fullName>
    </submittedName>
</protein>
<keyword evidence="1" id="KW-0472">Membrane</keyword>